<keyword evidence="1" id="KW-0732">Signal</keyword>
<evidence type="ECO:0000313" key="2">
    <source>
        <dbReference type="EMBL" id="MBW75890.1"/>
    </source>
</evidence>
<reference evidence="2" key="1">
    <citation type="submission" date="2018-01" db="EMBL/GenBank/DDBJ databases">
        <title>An insight into the sialome of Amazonian anophelines.</title>
        <authorList>
            <person name="Ribeiro J.M."/>
            <person name="Scarpassa V."/>
            <person name="Calvo E."/>
        </authorList>
    </citation>
    <scope>NUCLEOTIDE SEQUENCE</scope>
</reference>
<evidence type="ECO:0000256" key="1">
    <source>
        <dbReference type="SAM" id="SignalP"/>
    </source>
</evidence>
<feature type="chain" id="PRO_5014785806" evidence="1">
    <location>
        <begin position="30"/>
        <end position="100"/>
    </location>
</feature>
<protein>
    <submittedName>
        <fullName evidence="2">Putative secreted protein</fullName>
    </submittedName>
</protein>
<dbReference type="AlphaFoldDB" id="A0A2M4DE66"/>
<name>A0A2M4DE66_ANODA</name>
<accession>A0A2M4DE66</accession>
<feature type="signal peptide" evidence="1">
    <location>
        <begin position="1"/>
        <end position="29"/>
    </location>
</feature>
<organism evidence="2">
    <name type="scientific">Anopheles darlingi</name>
    <name type="common">Mosquito</name>
    <dbReference type="NCBI Taxonomy" id="43151"/>
    <lineage>
        <taxon>Eukaryota</taxon>
        <taxon>Metazoa</taxon>
        <taxon>Ecdysozoa</taxon>
        <taxon>Arthropoda</taxon>
        <taxon>Hexapoda</taxon>
        <taxon>Insecta</taxon>
        <taxon>Pterygota</taxon>
        <taxon>Neoptera</taxon>
        <taxon>Endopterygota</taxon>
        <taxon>Diptera</taxon>
        <taxon>Nematocera</taxon>
        <taxon>Culicoidea</taxon>
        <taxon>Culicidae</taxon>
        <taxon>Anophelinae</taxon>
        <taxon>Anopheles</taxon>
    </lineage>
</organism>
<sequence>MVRPMRSEKNLCVCLCLCVCAGWRGRTQGGRAQCMHIDMCNRVTLIGVWCQWSRMVEKGEREKRNWNDCWPRLVQRFGCEIALRATSSASHFQTQPLGDE</sequence>
<proteinExistence type="predicted"/>
<dbReference type="EMBL" id="GGFL01011712">
    <property type="protein sequence ID" value="MBW75890.1"/>
    <property type="molecule type" value="Transcribed_RNA"/>
</dbReference>